<feature type="signal peptide" evidence="9">
    <location>
        <begin position="1"/>
        <end position="25"/>
    </location>
</feature>
<dbReference type="OrthoDB" id="8784777at2759"/>
<dbReference type="Gene3D" id="1.10.100.10">
    <property type="entry name" value="Insulin-like"/>
    <property type="match status" value="1"/>
</dbReference>
<evidence type="ECO:0000256" key="9">
    <source>
        <dbReference type="SAM" id="SignalP"/>
    </source>
</evidence>
<feature type="domain" description="Insulin-like" evidence="10">
    <location>
        <begin position="29"/>
        <end position="139"/>
    </location>
</feature>
<keyword evidence="7" id="KW-1015">Disulfide bond</keyword>
<sequence length="139" mass="15992">MSGTLLFYLLGVGLLLSQLPRELAAEHVVKLCGRELIRHRIELCGRPRWHRRPRDTSYSNTNTENLNMMLASTPSFQEEVMTNEELRKMIQKSPEEADGSSPELKSLIKLSRKKRNSIMHLSNKCCYQGCTRQELTVIC</sequence>
<keyword evidence="9" id="KW-0732">Signal</keyword>
<evidence type="ECO:0000313" key="11">
    <source>
        <dbReference type="Proteomes" id="UP000504623"/>
    </source>
</evidence>
<dbReference type="PANTHER" id="PTHR12004:SF13">
    <property type="entry name" value="PRORELAXIN H2"/>
    <property type="match status" value="1"/>
</dbReference>
<dbReference type="PROSITE" id="PS00262">
    <property type="entry name" value="INSULIN"/>
    <property type="match status" value="1"/>
</dbReference>
<dbReference type="InterPro" id="IPR036438">
    <property type="entry name" value="Insulin-like_sf"/>
</dbReference>
<evidence type="ECO:0000256" key="1">
    <source>
        <dbReference type="ARBA" id="ARBA00004613"/>
    </source>
</evidence>
<dbReference type="PANTHER" id="PTHR12004">
    <property type="entry name" value="RELAXIN"/>
    <property type="match status" value="1"/>
</dbReference>
<comment type="similarity">
    <text evidence="2 8">Belongs to the insulin family.</text>
</comment>
<dbReference type="SMART" id="SM00078">
    <property type="entry name" value="IlGF"/>
    <property type="match status" value="1"/>
</dbReference>
<evidence type="ECO:0000256" key="5">
    <source>
        <dbReference type="ARBA" id="ARBA00022685"/>
    </source>
</evidence>
<gene>
    <name evidence="12" type="primary">LOC102814972</name>
</gene>
<dbReference type="InterPro" id="IPR016179">
    <property type="entry name" value="Insulin-like"/>
</dbReference>
<evidence type="ECO:0000256" key="2">
    <source>
        <dbReference type="ARBA" id="ARBA00009034"/>
    </source>
</evidence>
<dbReference type="SUPFAM" id="SSF56994">
    <property type="entry name" value="Insulin-like"/>
    <property type="match status" value="1"/>
</dbReference>
<protein>
    <submittedName>
        <fullName evidence="12">Prorelaxin H2-like</fullName>
    </submittedName>
</protein>
<dbReference type="CDD" id="cd04365">
    <property type="entry name" value="IlGF_relaxin_like"/>
    <property type="match status" value="1"/>
</dbReference>
<comment type="subcellular location">
    <subcellularLocation>
        <location evidence="1 8">Secreted</location>
    </subcellularLocation>
</comment>
<dbReference type="GeneID" id="102814972"/>
<dbReference type="InterPro" id="IPR051042">
    <property type="entry name" value="Repro_Hormone_Insulin-like"/>
</dbReference>
<evidence type="ECO:0000256" key="6">
    <source>
        <dbReference type="ARBA" id="ARBA00022702"/>
    </source>
</evidence>
<proteinExistence type="inferred from homology"/>
<keyword evidence="6" id="KW-0372">Hormone</keyword>
<keyword evidence="11" id="KW-1185">Reference proteome</keyword>
<organism evidence="11 12">
    <name type="scientific">Chrysochloris asiatica</name>
    <name type="common">Cape golden mole</name>
    <dbReference type="NCBI Taxonomy" id="185453"/>
    <lineage>
        <taxon>Eukaryota</taxon>
        <taxon>Metazoa</taxon>
        <taxon>Chordata</taxon>
        <taxon>Craniata</taxon>
        <taxon>Vertebrata</taxon>
        <taxon>Euteleostomi</taxon>
        <taxon>Mammalia</taxon>
        <taxon>Eutheria</taxon>
        <taxon>Afrotheria</taxon>
        <taxon>Chrysochloridae</taxon>
        <taxon>Chrysochlorinae</taxon>
        <taxon>Chrysochloris</taxon>
    </lineage>
</organism>
<evidence type="ECO:0000256" key="7">
    <source>
        <dbReference type="ARBA" id="ARBA00023157"/>
    </source>
</evidence>
<evidence type="ECO:0000313" key="12">
    <source>
        <dbReference type="RefSeq" id="XP_006863901.1"/>
    </source>
</evidence>
<comment type="subunit">
    <text evidence="3">Heterodimer of a B chain and an A chain linked by two disulfide bonds.</text>
</comment>
<evidence type="ECO:0000256" key="8">
    <source>
        <dbReference type="RuleBase" id="RU000406"/>
    </source>
</evidence>
<keyword evidence="5" id="KW-0165">Cleavage on pair of basic residues</keyword>
<dbReference type="AlphaFoldDB" id="A0A9B0TEC8"/>
<dbReference type="GO" id="GO:0005576">
    <property type="term" value="C:extracellular region"/>
    <property type="evidence" value="ECO:0007669"/>
    <property type="project" value="UniProtKB-SubCell"/>
</dbReference>
<dbReference type="GO" id="GO:0005179">
    <property type="term" value="F:hormone activity"/>
    <property type="evidence" value="ECO:0007669"/>
    <property type="project" value="UniProtKB-KW"/>
</dbReference>
<keyword evidence="4 8" id="KW-0964">Secreted</keyword>
<accession>A0A9B0TEC8</accession>
<evidence type="ECO:0000259" key="10">
    <source>
        <dbReference type="SMART" id="SM00078"/>
    </source>
</evidence>
<dbReference type="Proteomes" id="UP000504623">
    <property type="component" value="Unplaced"/>
</dbReference>
<dbReference type="RefSeq" id="XP_006863901.1">
    <property type="nucleotide sequence ID" value="XM_006863839.1"/>
</dbReference>
<reference evidence="12" key="1">
    <citation type="submission" date="2025-08" db="UniProtKB">
        <authorList>
            <consortium name="RefSeq"/>
        </authorList>
    </citation>
    <scope>IDENTIFICATION</scope>
    <source>
        <tissue evidence="12">Spleen</tissue>
    </source>
</reference>
<dbReference type="InterPro" id="IPR022353">
    <property type="entry name" value="Insulin_CS"/>
</dbReference>
<name>A0A9B0TEC8_CHRAS</name>
<evidence type="ECO:0000256" key="3">
    <source>
        <dbReference type="ARBA" id="ARBA00011207"/>
    </source>
</evidence>
<evidence type="ECO:0000256" key="4">
    <source>
        <dbReference type="ARBA" id="ARBA00022525"/>
    </source>
</evidence>
<feature type="chain" id="PRO_5039391183" evidence="9">
    <location>
        <begin position="26"/>
        <end position="139"/>
    </location>
</feature>
<dbReference type="Pfam" id="PF00049">
    <property type="entry name" value="Insulin"/>
    <property type="match status" value="1"/>
</dbReference>